<dbReference type="EMBL" id="JBHLTM010000075">
    <property type="protein sequence ID" value="MFC0686799.1"/>
    <property type="molecule type" value="Genomic_DNA"/>
</dbReference>
<dbReference type="RefSeq" id="WP_267218625.1">
    <property type="nucleotide sequence ID" value="NZ_JAPCWC010000001.1"/>
</dbReference>
<dbReference type="Proteomes" id="UP001589858">
    <property type="component" value="Unassembled WGS sequence"/>
</dbReference>
<proteinExistence type="predicted"/>
<name>A0ABV6SD95_9SPHN</name>
<keyword evidence="2" id="KW-1185">Reference proteome</keyword>
<reference evidence="1 2" key="1">
    <citation type="submission" date="2024-09" db="EMBL/GenBank/DDBJ databases">
        <authorList>
            <person name="Sun Q."/>
            <person name="Mori K."/>
        </authorList>
    </citation>
    <scope>NUCLEOTIDE SEQUENCE [LARGE SCALE GENOMIC DNA]</scope>
    <source>
        <strain evidence="1 2">CICC 11035S</strain>
    </source>
</reference>
<sequence length="83" mass="9334">MEAHTGLTGECFANVLFGAGPEDFRAYVLAYVHVLSPLRWLGLLDETRHGKPNPTEKLFTKTALWSRVIQAESDKVLPDITRH</sequence>
<organism evidence="1 2">
    <name type="scientific">Novosphingobium clariflavum</name>
    <dbReference type="NCBI Taxonomy" id="2029884"/>
    <lineage>
        <taxon>Bacteria</taxon>
        <taxon>Pseudomonadati</taxon>
        <taxon>Pseudomonadota</taxon>
        <taxon>Alphaproteobacteria</taxon>
        <taxon>Sphingomonadales</taxon>
        <taxon>Sphingomonadaceae</taxon>
        <taxon>Novosphingobium</taxon>
    </lineage>
</organism>
<evidence type="ECO:0000313" key="1">
    <source>
        <dbReference type="EMBL" id="MFC0686799.1"/>
    </source>
</evidence>
<gene>
    <name evidence="1" type="ORF">ACFFF8_19630</name>
</gene>
<accession>A0ABV6SD95</accession>
<evidence type="ECO:0000313" key="2">
    <source>
        <dbReference type="Proteomes" id="UP001589858"/>
    </source>
</evidence>
<comment type="caution">
    <text evidence="1">The sequence shown here is derived from an EMBL/GenBank/DDBJ whole genome shotgun (WGS) entry which is preliminary data.</text>
</comment>
<protein>
    <submittedName>
        <fullName evidence="1">Uncharacterized protein</fullName>
    </submittedName>
</protein>